<proteinExistence type="predicted"/>
<dbReference type="RefSeq" id="WP_040085003.1">
    <property type="nucleotide sequence ID" value="NZ_BCSU01000004.1"/>
</dbReference>
<dbReference type="STRING" id="1223515.B842_02430"/>
<dbReference type="Proteomes" id="UP000031524">
    <property type="component" value="Chromosome"/>
</dbReference>
<evidence type="ECO:0000313" key="2">
    <source>
        <dbReference type="Proteomes" id="UP000031524"/>
    </source>
</evidence>
<sequence>MTSRAIIPVKLSLTEGDYYTLWAPSWKEHGAEWQAFLGDEAGLYLFTSPAKLYAFLQSGKRHDLVSHPKWGQFSAQPADMIVPDKKETFDIIGTPAFLAGRPSYENVGAVARSFQMTKSLAEVLGIDDVILFFASHSVLGNVQRGADHYSGEHGLGEWSAVGRTVLDNWPMVVKGLDEQVRVIDVSEEETAAAQKLIDNARIATAEARAAAEAAAKEAEEQADPYDSSVWGVAGIDPIKVTLDGKSVYTLRCYMDGRPVFLGRYGEIFTFPTTRQLARWLVENDEHDMAALPTWETVMTHANAGELDVIVHPDNQYSYQGLVADINAGPEAVDTAQMSRGYELFADAADWAADDSLNSYLLANPRTQDYLSYMLGSTETPGYVPSKPFTDHANSWKDLEEMLVKRFSKF</sequence>
<evidence type="ECO:0000313" key="1">
    <source>
        <dbReference type="EMBL" id="AJE32339.1"/>
    </source>
</evidence>
<keyword evidence="2" id="KW-1185">Reference proteome</keyword>
<accession>A0A0B5D9F9</accession>
<dbReference type="EMBL" id="CP005286">
    <property type="protein sequence ID" value="AJE32339.1"/>
    <property type="molecule type" value="Genomic_DNA"/>
</dbReference>
<dbReference type="KEGG" id="chm:B842_02430"/>
<dbReference type="AlphaFoldDB" id="A0A0B5D9F9"/>
<organism evidence="1 2">
    <name type="scientific">Corynebacterium humireducens NBRC 106098 = DSM 45392</name>
    <dbReference type="NCBI Taxonomy" id="1223515"/>
    <lineage>
        <taxon>Bacteria</taxon>
        <taxon>Bacillati</taxon>
        <taxon>Actinomycetota</taxon>
        <taxon>Actinomycetes</taxon>
        <taxon>Mycobacteriales</taxon>
        <taxon>Corynebacteriaceae</taxon>
        <taxon>Corynebacterium</taxon>
    </lineage>
</organism>
<name>A0A0B5D9F9_9CORY</name>
<protein>
    <submittedName>
        <fullName evidence="1">Uncharacterized protein</fullName>
    </submittedName>
</protein>
<dbReference type="OrthoDB" id="3350465at2"/>
<dbReference type="HOGENOM" id="CLU_653495_0_0_11"/>
<reference evidence="1 2" key="1">
    <citation type="submission" date="2013-04" db="EMBL/GenBank/DDBJ databases">
        <title>Complete genome sequence of Corynebacterium humireducens DSM 45392(T), isolated from a wastewater-fed microbial fuel cell.</title>
        <authorList>
            <person name="Ruckert C."/>
            <person name="Albersmeier A."/>
            <person name="Kalinowski J."/>
        </authorList>
    </citation>
    <scope>NUCLEOTIDE SEQUENCE [LARGE SCALE GENOMIC DNA]</scope>
    <source>
        <strain evidence="2">MFC-5</strain>
    </source>
</reference>
<gene>
    <name evidence="1" type="ORF">B842_02430</name>
</gene>